<reference evidence="1" key="1">
    <citation type="submission" date="2022-04" db="EMBL/GenBank/DDBJ databases">
        <title>Genome of the entomopathogenic fungus Entomophthora muscae.</title>
        <authorList>
            <person name="Elya C."/>
            <person name="Lovett B.R."/>
            <person name="Lee E."/>
            <person name="Macias A.M."/>
            <person name="Hajek A.E."/>
            <person name="De Bivort B.L."/>
            <person name="Kasson M.T."/>
            <person name="De Fine Licht H.H."/>
            <person name="Stajich J.E."/>
        </authorList>
    </citation>
    <scope>NUCLEOTIDE SEQUENCE</scope>
    <source>
        <strain evidence="1">Berkeley</strain>
    </source>
</reference>
<dbReference type="EMBL" id="QTSX02001436">
    <property type="protein sequence ID" value="KAJ9082302.1"/>
    <property type="molecule type" value="Genomic_DNA"/>
</dbReference>
<comment type="caution">
    <text evidence="1">The sequence shown here is derived from an EMBL/GenBank/DDBJ whole genome shotgun (WGS) entry which is preliminary data.</text>
</comment>
<keyword evidence="2" id="KW-1185">Reference proteome</keyword>
<proteinExistence type="predicted"/>
<name>A0ACC2U6A5_9FUNG</name>
<protein>
    <submittedName>
        <fullName evidence="1">Protein disulfide-isomerase</fullName>
        <ecNumber evidence="1">5.3.4.1</ecNumber>
    </submittedName>
</protein>
<keyword evidence="1" id="KW-0413">Isomerase</keyword>
<organism evidence="1 2">
    <name type="scientific">Entomophthora muscae</name>
    <dbReference type="NCBI Taxonomy" id="34485"/>
    <lineage>
        <taxon>Eukaryota</taxon>
        <taxon>Fungi</taxon>
        <taxon>Fungi incertae sedis</taxon>
        <taxon>Zoopagomycota</taxon>
        <taxon>Entomophthoromycotina</taxon>
        <taxon>Entomophthoromycetes</taxon>
        <taxon>Entomophthorales</taxon>
        <taxon>Entomophthoraceae</taxon>
        <taxon>Entomophthora</taxon>
    </lineage>
</organism>
<dbReference type="Proteomes" id="UP001165960">
    <property type="component" value="Unassembled WGS sequence"/>
</dbReference>
<accession>A0ACC2U6A5</accession>
<evidence type="ECO:0000313" key="1">
    <source>
        <dbReference type="EMBL" id="KAJ9082302.1"/>
    </source>
</evidence>
<dbReference type="EC" id="5.3.4.1" evidence="1"/>
<gene>
    <name evidence="1" type="primary">PDI1_1</name>
    <name evidence="1" type="ORF">DSO57_1005752</name>
</gene>
<sequence>MQITSKLAYSLLFALGFQSQVIELAEDTFDAAIAENRLLMTMFYVPWCSHCQRFSPEYEKASQLLSSSDIKIAKVNCEEHKDFCKSKGVTGYPTVKIYREGVASDYTSSREANAIVSLLKKAAISPLSFVDSIHFDHFIQYDKVVVMGFFDKDSDIFNTFHDIAIAHHDAYVFGHSMDKELAKKHGIPFPGVAVFKQYDEHLDIFPGQHTAEEITSFIHRSAQPSIEEMTPVNYQALLGAKQPLAYIFFTSDEERELYHSKLSKVARRAADQLKFVFVNSNLYGAHAQTVGLSLQFPTFSIQTFDPEANFPIDQSIPLTPEVILDHLKQFLDANKEFTFNLDHLDALEEPTTPEAAQESTESDEL</sequence>
<evidence type="ECO:0000313" key="2">
    <source>
        <dbReference type="Proteomes" id="UP001165960"/>
    </source>
</evidence>